<dbReference type="Proteomes" id="UP000003242">
    <property type="component" value="Unassembled WGS sequence"/>
</dbReference>
<proteinExistence type="predicted"/>
<evidence type="ECO:0000313" key="2">
    <source>
        <dbReference type="Proteomes" id="UP000003242"/>
    </source>
</evidence>
<organism evidence="1 2">
    <name type="scientific">Megasphaera lornae</name>
    <dbReference type="NCBI Taxonomy" id="1000568"/>
    <lineage>
        <taxon>Bacteria</taxon>
        <taxon>Bacillati</taxon>
        <taxon>Bacillota</taxon>
        <taxon>Negativicutes</taxon>
        <taxon>Veillonellales</taxon>
        <taxon>Veillonellaceae</taxon>
        <taxon>Megasphaera</taxon>
    </lineage>
</organism>
<name>D3LU36_9FIRM</name>
<dbReference type="STRING" id="699218.HMPREF0889_0900"/>
<protein>
    <submittedName>
        <fullName evidence="1">Uncharacterized protein</fullName>
    </submittedName>
</protein>
<gene>
    <name evidence="1" type="ORF">HMPREF0889_0900</name>
</gene>
<accession>D3LU36</accession>
<reference evidence="2" key="1">
    <citation type="submission" date="2009-12" db="EMBL/GenBank/DDBJ databases">
        <title>Sequence of Clostridiales genomosp. BVAB3 str. UPII9-5.</title>
        <authorList>
            <person name="Madupu R."/>
            <person name="Durkin A.S."/>
            <person name="Torralba M."/>
            <person name="Methe B."/>
            <person name="Sutton G.G."/>
            <person name="Strausberg R.L."/>
            <person name="Nelson K.E."/>
        </authorList>
    </citation>
    <scope>NUCLEOTIDE SEQUENCE [LARGE SCALE GENOMIC DNA]</scope>
    <source>
        <strain evidence="2">28L</strain>
    </source>
</reference>
<dbReference type="AlphaFoldDB" id="D3LU36"/>
<dbReference type="EMBL" id="ADGP01000015">
    <property type="protein sequence ID" value="EFD94313.1"/>
    <property type="molecule type" value="Genomic_DNA"/>
</dbReference>
<comment type="caution">
    <text evidence="1">The sequence shown here is derived from an EMBL/GenBank/DDBJ whole genome shotgun (WGS) entry which is preliminary data.</text>
</comment>
<evidence type="ECO:0000313" key="1">
    <source>
        <dbReference type="EMBL" id="EFD94313.1"/>
    </source>
</evidence>
<sequence length="47" mass="5656">MQDFFRCFPCFRKTCRPISHVFYARMKYSPYPVLCGLSEQTSFPLKK</sequence>